<keyword evidence="4" id="KW-0472">Membrane</keyword>
<evidence type="ECO:0000313" key="6">
    <source>
        <dbReference type="EMBL" id="EFV93722.1"/>
    </source>
</evidence>
<dbReference type="Pfam" id="PF01553">
    <property type="entry name" value="Acyltransferase"/>
    <property type="match status" value="1"/>
</dbReference>
<dbReference type="GO" id="GO:0003841">
    <property type="term" value="F:1-acylglycerol-3-phosphate O-acyltransferase activity"/>
    <property type="evidence" value="ECO:0007669"/>
    <property type="project" value="TreeGrafter"/>
</dbReference>
<evidence type="ECO:0000256" key="3">
    <source>
        <dbReference type="ARBA" id="ARBA00023315"/>
    </source>
</evidence>
<evidence type="ECO:0000256" key="2">
    <source>
        <dbReference type="ARBA" id="ARBA00022679"/>
    </source>
</evidence>
<dbReference type="SUPFAM" id="SSF69593">
    <property type="entry name" value="Glycerol-3-phosphate (1)-acyltransferase"/>
    <property type="match status" value="1"/>
</dbReference>
<dbReference type="eggNOG" id="COG0204">
    <property type="taxonomic scope" value="Bacteria"/>
</dbReference>
<sequence length="270" mass="29959">MSIPPSMPPLRPWQHVLNGGVIAWRFVAVVAAFALFGSVGILFLLALWPLRDPPPHKAMQRQLLARRIVAASWRTLLGWLRLTGVISVRMEGFERLGRPGQLVLANHPSLLDVLFLVGYVPGINCVVKASLLDNPTMRAPILACGYVLNDVSERILADSDAALRQGQTLLVFPEGTRTGPDGVIRLNRGAVSIGLRSASVITPVTVRMTPRGLGKGEPWYRIPFSRYRYELRVGADIDPRDWLAEKPLPIASRRLNDHLQDYFAREQAHG</sequence>
<proteinExistence type="predicted"/>
<gene>
    <name evidence="6" type="ORF">HMPREF0551_2618</name>
</gene>
<keyword evidence="3 6" id="KW-0012">Acyltransferase</keyword>
<dbReference type="Proteomes" id="UP000011021">
    <property type="component" value="Unassembled WGS sequence"/>
</dbReference>
<evidence type="ECO:0000256" key="4">
    <source>
        <dbReference type="SAM" id="Phobius"/>
    </source>
</evidence>
<accession>E7S0Q7</accession>
<feature type="transmembrane region" description="Helical" evidence="4">
    <location>
        <begin position="110"/>
        <end position="131"/>
    </location>
</feature>
<dbReference type="PANTHER" id="PTHR10434">
    <property type="entry name" value="1-ACYL-SN-GLYCEROL-3-PHOSPHATE ACYLTRANSFERASE"/>
    <property type="match status" value="1"/>
</dbReference>
<dbReference type="SMART" id="SM00563">
    <property type="entry name" value="PlsC"/>
    <property type="match status" value="1"/>
</dbReference>
<dbReference type="EMBL" id="AEQP01000024">
    <property type="protein sequence ID" value="EFV93722.1"/>
    <property type="molecule type" value="Genomic_DNA"/>
</dbReference>
<organism evidence="6 7">
    <name type="scientific">Lautropia mirabilis ATCC 51599</name>
    <dbReference type="NCBI Taxonomy" id="887898"/>
    <lineage>
        <taxon>Bacteria</taxon>
        <taxon>Pseudomonadati</taxon>
        <taxon>Pseudomonadota</taxon>
        <taxon>Betaproteobacteria</taxon>
        <taxon>Burkholderiales</taxon>
        <taxon>Burkholderiaceae</taxon>
        <taxon>Lautropia</taxon>
    </lineage>
</organism>
<dbReference type="InterPro" id="IPR002123">
    <property type="entry name" value="Plipid/glycerol_acylTrfase"/>
</dbReference>
<evidence type="ECO:0000259" key="5">
    <source>
        <dbReference type="SMART" id="SM00563"/>
    </source>
</evidence>
<evidence type="ECO:0000313" key="7">
    <source>
        <dbReference type="Proteomes" id="UP000011021"/>
    </source>
</evidence>
<feature type="transmembrane region" description="Helical" evidence="4">
    <location>
        <begin position="22"/>
        <end position="50"/>
    </location>
</feature>
<keyword evidence="4" id="KW-0812">Transmembrane</keyword>
<dbReference type="RefSeq" id="WP_005675102.1">
    <property type="nucleotide sequence ID" value="NZ_CP146288.1"/>
</dbReference>
<dbReference type="HOGENOM" id="CLU_078753_0_0_4"/>
<name>E7S0Q7_9BURK</name>
<comment type="caution">
    <text evidence="6">The sequence shown here is derived from an EMBL/GenBank/DDBJ whole genome shotgun (WGS) entry which is preliminary data.</text>
</comment>
<dbReference type="GO" id="GO:0006654">
    <property type="term" value="P:phosphatidic acid biosynthetic process"/>
    <property type="evidence" value="ECO:0007669"/>
    <property type="project" value="TreeGrafter"/>
</dbReference>
<keyword evidence="2 6" id="KW-0808">Transferase</keyword>
<keyword evidence="4" id="KW-1133">Transmembrane helix</keyword>
<reference evidence="6 7" key="1">
    <citation type="submission" date="2010-12" db="EMBL/GenBank/DDBJ databases">
        <authorList>
            <person name="Muzny D."/>
            <person name="Qin X."/>
            <person name="Deng J."/>
            <person name="Jiang H."/>
            <person name="Liu Y."/>
            <person name="Qu J."/>
            <person name="Song X.-Z."/>
            <person name="Zhang L."/>
            <person name="Thornton R."/>
            <person name="Coyle M."/>
            <person name="Francisco L."/>
            <person name="Jackson L."/>
            <person name="Javaid M."/>
            <person name="Korchina V."/>
            <person name="Kovar C."/>
            <person name="Mata R."/>
            <person name="Mathew T."/>
            <person name="Ngo R."/>
            <person name="Nguyen L."/>
            <person name="Nguyen N."/>
            <person name="Okwuonu G."/>
            <person name="Ongeri F."/>
            <person name="Pham C."/>
            <person name="Simmons D."/>
            <person name="Wilczek-Boney K."/>
            <person name="Hale W."/>
            <person name="Jakkamsetti A."/>
            <person name="Pham P."/>
            <person name="Ruth R."/>
            <person name="San Lucas F."/>
            <person name="Warren J."/>
            <person name="Zhang J."/>
            <person name="Zhao Z."/>
            <person name="Zhou C."/>
            <person name="Zhu D."/>
            <person name="Lee S."/>
            <person name="Bess C."/>
            <person name="Blankenburg K."/>
            <person name="Forbes L."/>
            <person name="Fu Q."/>
            <person name="Gubbala S."/>
            <person name="Hirani K."/>
            <person name="Jayaseelan J.C."/>
            <person name="Lara F."/>
            <person name="Munidasa M."/>
            <person name="Palculict T."/>
            <person name="Patil S."/>
            <person name="Pu L.-L."/>
            <person name="Saada N."/>
            <person name="Tang L."/>
            <person name="Weissenberger G."/>
            <person name="Zhu Y."/>
            <person name="Hemphill L."/>
            <person name="Shang Y."/>
            <person name="Youmans B."/>
            <person name="Ayvaz T."/>
            <person name="Ross M."/>
            <person name="Santibanez J."/>
            <person name="Aqrawi P."/>
            <person name="Gross S."/>
            <person name="Joshi V."/>
            <person name="Fowler G."/>
            <person name="Nazareth L."/>
            <person name="Reid J."/>
            <person name="Worley K."/>
            <person name="Petrosino J."/>
            <person name="Highlander S."/>
            <person name="Gibbs R."/>
        </authorList>
    </citation>
    <scope>NUCLEOTIDE SEQUENCE [LARGE SCALE GENOMIC DNA]</scope>
    <source>
        <strain evidence="6 7">ATCC 51599</strain>
    </source>
</reference>
<dbReference type="PANTHER" id="PTHR10434:SF66">
    <property type="entry name" value="PHOSPHOLIPID_GLYCEROL ACYLTRANSFERASE DOMAIN-CONTAINING PROTEIN"/>
    <property type="match status" value="1"/>
</dbReference>
<dbReference type="STRING" id="887898.HMPREF0551_2618"/>
<protein>
    <submittedName>
        <fullName evidence="6">Acyltransferase</fullName>
    </submittedName>
</protein>
<dbReference type="CDD" id="cd07989">
    <property type="entry name" value="LPLAT_AGPAT-like"/>
    <property type="match status" value="1"/>
</dbReference>
<feature type="domain" description="Phospholipid/glycerol acyltransferase" evidence="5">
    <location>
        <begin position="101"/>
        <end position="209"/>
    </location>
</feature>
<comment type="pathway">
    <text evidence="1">Lipid metabolism.</text>
</comment>
<dbReference type="AlphaFoldDB" id="E7S0Q7"/>
<keyword evidence="7" id="KW-1185">Reference proteome</keyword>
<feature type="transmembrane region" description="Helical" evidence="4">
    <location>
        <begin position="71"/>
        <end position="90"/>
    </location>
</feature>
<evidence type="ECO:0000256" key="1">
    <source>
        <dbReference type="ARBA" id="ARBA00005189"/>
    </source>
</evidence>